<dbReference type="InterPro" id="IPR036236">
    <property type="entry name" value="Znf_C2H2_sf"/>
</dbReference>
<dbReference type="EMBL" id="MU866109">
    <property type="protein sequence ID" value="KAK4179865.1"/>
    <property type="molecule type" value="Genomic_DNA"/>
</dbReference>
<accession>A0AAN6WDI4</accession>
<keyword evidence="5" id="KW-0862">Zinc</keyword>
<dbReference type="InterPro" id="IPR013087">
    <property type="entry name" value="Znf_C2H2_type"/>
</dbReference>
<dbReference type="SUPFAM" id="SSF57667">
    <property type="entry name" value="beta-beta-alpha zinc fingers"/>
    <property type="match status" value="3"/>
</dbReference>
<dbReference type="Gene3D" id="3.30.160.60">
    <property type="entry name" value="Classic Zinc Finger"/>
    <property type="match status" value="4"/>
</dbReference>
<dbReference type="GO" id="GO:0005634">
    <property type="term" value="C:nucleus"/>
    <property type="evidence" value="ECO:0007669"/>
    <property type="project" value="UniProtKB-SubCell"/>
</dbReference>
<dbReference type="Pfam" id="PF00096">
    <property type="entry name" value="zf-C2H2"/>
    <property type="match status" value="4"/>
</dbReference>
<dbReference type="AlphaFoldDB" id="A0AAN6WDI4"/>
<comment type="caution">
    <text evidence="10">The sequence shown here is derived from an EMBL/GenBank/DDBJ whole genome shotgun (WGS) entry which is preliminary data.</text>
</comment>
<dbReference type="FunFam" id="3.30.160.60:FF:000100">
    <property type="entry name" value="Zinc finger 45-like"/>
    <property type="match status" value="1"/>
</dbReference>
<evidence type="ECO:0000256" key="3">
    <source>
        <dbReference type="ARBA" id="ARBA00022737"/>
    </source>
</evidence>
<evidence type="ECO:0000256" key="2">
    <source>
        <dbReference type="ARBA" id="ARBA00022723"/>
    </source>
</evidence>
<feature type="domain" description="C2H2-type" evidence="9">
    <location>
        <begin position="339"/>
        <end position="364"/>
    </location>
</feature>
<evidence type="ECO:0000256" key="7">
    <source>
        <dbReference type="PROSITE-ProRule" id="PRU00042"/>
    </source>
</evidence>
<keyword evidence="4 7" id="KW-0863">Zinc-finger</keyword>
<evidence type="ECO:0000256" key="6">
    <source>
        <dbReference type="ARBA" id="ARBA00023242"/>
    </source>
</evidence>
<dbReference type="PANTHER" id="PTHR16515">
    <property type="entry name" value="PR DOMAIN ZINC FINGER PROTEIN"/>
    <property type="match status" value="1"/>
</dbReference>
<feature type="domain" description="C2H2-type" evidence="9">
    <location>
        <begin position="283"/>
        <end position="310"/>
    </location>
</feature>
<reference evidence="10" key="1">
    <citation type="journal article" date="2023" name="Mol. Phylogenet. Evol.">
        <title>Genome-scale phylogeny and comparative genomics of the fungal order Sordariales.</title>
        <authorList>
            <person name="Hensen N."/>
            <person name="Bonometti L."/>
            <person name="Westerberg I."/>
            <person name="Brannstrom I.O."/>
            <person name="Guillou S."/>
            <person name="Cros-Aarteil S."/>
            <person name="Calhoun S."/>
            <person name="Haridas S."/>
            <person name="Kuo A."/>
            <person name="Mondo S."/>
            <person name="Pangilinan J."/>
            <person name="Riley R."/>
            <person name="LaButti K."/>
            <person name="Andreopoulos B."/>
            <person name="Lipzen A."/>
            <person name="Chen C."/>
            <person name="Yan M."/>
            <person name="Daum C."/>
            <person name="Ng V."/>
            <person name="Clum A."/>
            <person name="Steindorff A."/>
            <person name="Ohm R.A."/>
            <person name="Martin F."/>
            <person name="Silar P."/>
            <person name="Natvig D.O."/>
            <person name="Lalanne C."/>
            <person name="Gautier V."/>
            <person name="Ament-Velasquez S.L."/>
            <person name="Kruys A."/>
            <person name="Hutchinson M.I."/>
            <person name="Powell A.J."/>
            <person name="Barry K."/>
            <person name="Miller A.N."/>
            <person name="Grigoriev I.V."/>
            <person name="Debuchy R."/>
            <person name="Gladieux P."/>
            <person name="Hiltunen Thoren M."/>
            <person name="Johannesson H."/>
        </authorList>
    </citation>
    <scope>NUCLEOTIDE SEQUENCE</scope>
    <source>
        <strain evidence="10">CBS 892.96</strain>
    </source>
</reference>
<dbReference type="PROSITE" id="PS50157">
    <property type="entry name" value="ZINC_FINGER_C2H2_2"/>
    <property type="match status" value="4"/>
</dbReference>
<protein>
    <recommendedName>
        <fullName evidence="9">C2H2-type domain-containing protein</fullName>
    </recommendedName>
</protein>
<feature type="domain" description="C2H2-type" evidence="9">
    <location>
        <begin position="234"/>
        <end position="263"/>
    </location>
</feature>
<keyword evidence="2" id="KW-0479">Metal-binding</keyword>
<feature type="compositionally biased region" description="Polar residues" evidence="8">
    <location>
        <begin position="122"/>
        <end position="137"/>
    </location>
</feature>
<name>A0AAN6WDI4_9PEZI</name>
<dbReference type="Proteomes" id="UP001302321">
    <property type="component" value="Unassembled WGS sequence"/>
</dbReference>
<feature type="region of interest" description="Disordered" evidence="8">
    <location>
        <begin position="508"/>
        <end position="530"/>
    </location>
</feature>
<organism evidence="10 11">
    <name type="scientific">Triangularia setosa</name>
    <dbReference type="NCBI Taxonomy" id="2587417"/>
    <lineage>
        <taxon>Eukaryota</taxon>
        <taxon>Fungi</taxon>
        <taxon>Dikarya</taxon>
        <taxon>Ascomycota</taxon>
        <taxon>Pezizomycotina</taxon>
        <taxon>Sordariomycetes</taxon>
        <taxon>Sordariomycetidae</taxon>
        <taxon>Sordariales</taxon>
        <taxon>Podosporaceae</taxon>
        <taxon>Triangularia</taxon>
    </lineage>
</organism>
<dbReference type="PANTHER" id="PTHR16515:SF49">
    <property type="entry name" value="GASTRULA ZINC FINGER PROTEIN XLCGF49.1-LIKE-RELATED"/>
    <property type="match status" value="1"/>
</dbReference>
<keyword evidence="3" id="KW-0677">Repeat</keyword>
<dbReference type="SMART" id="SM00355">
    <property type="entry name" value="ZnF_C2H2"/>
    <property type="match status" value="4"/>
</dbReference>
<feature type="compositionally biased region" description="Basic residues" evidence="8">
    <location>
        <begin position="439"/>
        <end position="452"/>
    </location>
</feature>
<dbReference type="FunFam" id="3.30.160.60:FF:000260">
    <property type="entry name" value="Spalt-like transcription factor 1"/>
    <property type="match status" value="1"/>
</dbReference>
<evidence type="ECO:0000256" key="1">
    <source>
        <dbReference type="ARBA" id="ARBA00004123"/>
    </source>
</evidence>
<dbReference type="GO" id="GO:0010468">
    <property type="term" value="P:regulation of gene expression"/>
    <property type="evidence" value="ECO:0007669"/>
    <property type="project" value="TreeGrafter"/>
</dbReference>
<gene>
    <name evidence="10" type="ORF">QBC36DRAFT_375643</name>
</gene>
<dbReference type="InterPro" id="IPR050331">
    <property type="entry name" value="Zinc_finger"/>
</dbReference>
<sequence>MALSEHLPAPANWSRWPQHHPTSGDYTMMEHNVMPYESRQTTTAPPPQRPPLASQYFNSAPFSLAPITNSGPAPQYQPPVTYSGYHSYAPSPVLGSPFRAHAYPEQQTRVMSAEPSLVRGSGTPSVGHSPVQESRSPSVGAERQLSVTAEATLPCKTIEANLPVAGQQTHEFHTPLDTLMKAVQAKTAKPTEGKTDASENELQERVLPSSTQTQGEVFTRTRSAPGITAPVKRYACGIAGCSKMFSQKTHLDIHRRAHTGESPYVSSAWSLCLSCAVRLTCKQQCTLCGKDFTQPGNLKAHWRRHMGEKPFSCNLCDKRFPQRGNLQAHMKSHDKTRPFICLLDNCNKAFSVRGNLKSHQNKFHEDTIKRLTTRFATITDWSTASYEDKEMFEYLSNLYKNSNKGIKGRGKRRNVAVIVPQHHHQGHLSTPVSPTNSMHHQHHQSPHSMHLHPHGLPQLQLCVPQPRHDGLPYHGVSSPAAYNMSSRPSSLMVNMGGRRPHSGYGMYDTDESSVSSSGPVTPNPHMYGDEHARDLAFNDRMPY</sequence>
<keyword evidence="6" id="KW-0539">Nucleus</keyword>
<feature type="domain" description="C2H2-type" evidence="9">
    <location>
        <begin position="311"/>
        <end position="338"/>
    </location>
</feature>
<dbReference type="GO" id="GO:0008270">
    <property type="term" value="F:zinc ion binding"/>
    <property type="evidence" value="ECO:0007669"/>
    <property type="project" value="UniProtKB-KW"/>
</dbReference>
<feature type="compositionally biased region" description="Polar residues" evidence="8">
    <location>
        <begin position="427"/>
        <end position="437"/>
    </location>
</feature>
<feature type="region of interest" description="Disordered" evidence="8">
    <location>
        <begin position="116"/>
        <end position="141"/>
    </location>
</feature>
<evidence type="ECO:0000256" key="8">
    <source>
        <dbReference type="SAM" id="MobiDB-lite"/>
    </source>
</evidence>
<evidence type="ECO:0000313" key="10">
    <source>
        <dbReference type="EMBL" id="KAK4179865.1"/>
    </source>
</evidence>
<reference evidence="10" key="2">
    <citation type="submission" date="2023-05" db="EMBL/GenBank/DDBJ databases">
        <authorList>
            <consortium name="Lawrence Berkeley National Laboratory"/>
            <person name="Steindorff A."/>
            <person name="Hensen N."/>
            <person name="Bonometti L."/>
            <person name="Westerberg I."/>
            <person name="Brannstrom I.O."/>
            <person name="Guillou S."/>
            <person name="Cros-Aarteil S."/>
            <person name="Calhoun S."/>
            <person name="Haridas S."/>
            <person name="Kuo A."/>
            <person name="Mondo S."/>
            <person name="Pangilinan J."/>
            <person name="Riley R."/>
            <person name="Labutti K."/>
            <person name="Andreopoulos B."/>
            <person name="Lipzen A."/>
            <person name="Chen C."/>
            <person name="Yanf M."/>
            <person name="Daum C."/>
            <person name="Ng V."/>
            <person name="Clum A."/>
            <person name="Ohm R."/>
            <person name="Martin F."/>
            <person name="Silar P."/>
            <person name="Natvig D."/>
            <person name="Lalanne C."/>
            <person name="Gautier V."/>
            <person name="Ament-Velasquez S.L."/>
            <person name="Kruys A."/>
            <person name="Hutchinson M.I."/>
            <person name="Powell A.J."/>
            <person name="Barry K."/>
            <person name="Miller A.N."/>
            <person name="Grigoriev I.V."/>
            <person name="Debuchy R."/>
            <person name="Gladieux P."/>
            <person name="Thoren M.H."/>
            <person name="Johannesson H."/>
        </authorList>
    </citation>
    <scope>NUCLEOTIDE SEQUENCE</scope>
    <source>
        <strain evidence="10">CBS 892.96</strain>
    </source>
</reference>
<evidence type="ECO:0000259" key="9">
    <source>
        <dbReference type="PROSITE" id="PS50157"/>
    </source>
</evidence>
<evidence type="ECO:0000256" key="5">
    <source>
        <dbReference type="ARBA" id="ARBA00022833"/>
    </source>
</evidence>
<proteinExistence type="predicted"/>
<comment type="subcellular location">
    <subcellularLocation>
        <location evidence="1">Nucleus</location>
    </subcellularLocation>
</comment>
<keyword evidence="11" id="KW-1185">Reference proteome</keyword>
<feature type="region of interest" description="Disordered" evidence="8">
    <location>
        <begin position="422"/>
        <end position="452"/>
    </location>
</feature>
<evidence type="ECO:0000313" key="11">
    <source>
        <dbReference type="Proteomes" id="UP001302321"/>
    </source>
</evidence>
<evidence type="ECO:0000256" key="4">
    <source>
        <dbReference type="ARBA" id="ARBA00022771"/>
    </source>
</evidence>
<dbReference type="PROSITE" id="PS00028">
    <property type="entry name" value="ZINC_FINGER_C2H2_1"/>
    <property type="match status" value="4"/>
</dbReference>
<feature type="region of interest" description="Disordered" evidence="8">
    <location>
        <begin position="186"/>
        <end position="215"/>
    </location>
</feature>